<name>I1BMT5_RHIO9</name>
<dbReference type="InParanoid" id="I1BMT5"/>
<gene>
    <name evidence="1" type="ORF">RO3G_02219</name>
</gene>
<protein>
    <submittedName>
        <fullName evidence="1">Uncharacterized protein</fullName>
    </submittedName>
</protein>
<keyword evidence="2" id="KW-1185">Reference proteome</keyword>
<accession>I1BMT5</accession>
<dbReference type="Proteomes" id="UP000009138">
    <property type="component" value="Unassembled WGS sequence"/>
</dbReference>
<organism evidence="1 2">
    <name type="scientific">Rhizopus delemar (strain RA 99-880 / ATCC MYA-4621 / FGSC 9543 / NRRL 43880)</name>
    <name type="common">Mucormycosis agent</name>
    <name type="synonym">Rhizopus arrhizus var. delemar</name>
    <dbReference type="NCBI Taxonomy" id="246409"/>
    <lineage>
        <taxon>Eukaryota</taxon>
        <taxon>Fungi</taxon>
        <taxon>Fungi incertae sedis</taxon>
        <taxon>Mucoromycota</taxon>
        <taxon>Mucoromycotina</taxon>
        <taxon>Mucoromycetes</taxon>
        <taxon>Mucorales</taxon>
        <taxon>Mucorineae</taxon>
        <taxon>Rhizopodaceae</taxon>
        <taxon>Rhizopus</taxon>
    </lineage>
</organism>
<sequence length="59" mass="7103">MTITWKVIEWLEEHYNHDKLSVEFLIAGKYISDQKHITENDFKESVEALPKRNDLKSKR</sequence>
<dbReference type="AlphaFoldDB" id="I1BMT5"/>
<dbReference type="RefSeq" id="XP_067512911.1">
    <property type="nucleotide sequence ID" value="XM_067656810.1"/>
</dbReference>
<proteinExistence type="predicted"/>
<evidence type="ECO:0000313" key="1">
    <source>
        <dbReference type="EMBL" id="EIE77515.1"/>
    </source>
</evidence>
<dbReference type="VEuPathDB" id="FungiDB:RO3G_02219"/>
<reference evidence="1 2" key="1">
    <citation type="journal article" date="2009" name="PLoS Genet.">
        <title>Genomic analysis of the basal lineage fungus Rhizopus oryzae reveals a whole-genome duplication.</title>
        <authorList>
            <person name="Ma L.-J."/>
            <person name="Ibrahim A.S."/>
            <person name="Skory C."/>
            <person name="Grabherr M.G."/>
            <person name="Burger G."/>
            <person name="Butler M."/>
            <person name="Elias M."/>
            <person name="Idnurm A."/>
            <person name="Lang B.F."/>
            <person name="Sone T."/>
            <person name="Abe A."/>
            <person name="Calvo S.E."/>
            <person name="Corrochano L.M."/>
            <person name="Engels R."/>
            <person name="Fu J."/>
            <person name="Hansberg W."/>
            <person name="Kim J.-M."/>
            <person name="Kodira C.D."/>
            <person name="Koehrsen M.J."/>
            <person name="Liu B."/>
            <person name="Miranda-Saavedra D."/>
            <person name="O'Leary S."/>
            <person name="Ortiz-Castellanos L."/>
            <person name="Poulter R."/>
            <person name="Rodriguez-Romero J."/>
            <person name="Ruiz-Herrera J."/>
            <person name="Shen Y.-Q."/>
            <person name="Zeng Q."/>
            <person name="Galagan J."/>
            <person name="Birren B.W."/>
            <person name="Cuomo C.A."/>
            <person name="Wickes B.L."/>
        </authorList>
    </citation>
    <scope>NUCLEOTIDE SEQUENCE [LARGE SCALE GENOMIC DNA]</scope>
    <source>
        <strain evidence="2">RA 99-880 / ATCC MYA-4621 / FGSC 9543 / NRRL 43880</strain>
    </source>
</reference>
<evidence type="ECO:0000313" key="2">
    <source>
        <dbReference type="Proteomes" id="UP000009138"/>
    </source>
</evidence>
<dbReference type="EMBL" id="CH476732">
    <property type="protein sequence ID" value="EIE77515.1"/>
    <property type="molecule type" value="Genomic_DNA"/>
</dbReference>
<dbReference type="GeneID" id="93609191"/>